<accession>A0A1H5Z0E8</accession>
<keyword evidence="3" id="KW-1185">Reference proteome</keyword>
<evidence type="ECO:0000313" key="3">
    <source>
        <dbReference type="Proteomes" id="UP000236731"/>
    </source>
</evidence>
<name>A0A1H5Z0E8_9SPHI</name>
<sequence length="189" mass="21920">MDNWQFQKTDDMERIEIYSSRKRVTLHLIISLFFVAVGLYFILFGSTLSLGKSPVMAHGIGILVILFFGLGLFVSLKNLFGNPLMLVIDRKGLLLDPKHHPEDYVRWGDIDHFSEIQIEGEYFVIIHVHDPDRYIEQETNAIKKELMKFNLQNYDSPFNLTASSMDIKHQGLLELLRKGLHRYQPNKVG</sequence>
<feature type="transmembrane region" description="Helical" evidence="1">
    <location>
        <begin position="55"/>
        <end position="76"/>
    </location>
</feature>
<reference evidence="3" key="1">
    <citation type="submission" date="2016-10" db="EMBL/GenBank/DDBJ databases">
        <authorList>
            <person name="Varghese N."/>
            <person name="Submissions S."/>
        </authorList>
    </citation>
    <scope>NUCLEOTIDE SEQUENCE [LARGE SCALE GENOMIC DNA]</scope>
    <source>
        <strain evidence="3">DSM 22361</strain>
    </source>
</reference>
<dbReference type="AlphaFoldDB" id="A0A1H5Z0E8"/>
<dbReference type="EMBL" id="FNUT01000006">
    <property type="protein sequence ID" value="SEG29107.1"/>
    <property type="molecule type" value="Genomic_DNA"/>
</dbReference>
<evidence type="ECO:0000313" key="2">
    <source>
        <dbReference type="EMBL" id="SEG29107.1"/>
    </source>
</evidence>
<keyword evidence="1" id="KW-0472">Membrane</keyword>
<keyword evidence="1" id="KW-1133">Transmembrane helix</keyword>
<keyword evidence="1" id="KW-0812">Transmembrane</keyword>
<gene>
    <name evidence="2" type="ORF">SAMN05421877_106179</name>
</gene>
<dbReference type="NCBIfam" id="NF041635">
    <property type="entry name" value="STM3941_fam"/>
    <property type="match status" value="1"/>
</dbReference>
<proteinExistence type="predicted"/>
<organism evidence="2 3">
    <name type="scientific">Sphingobacterium lactis</name>
    <dbReference type="NCBI Taxonomy" id="797291"/>
    <lineage>
        <taxon>Bacteria</taxon>
        <taxon>Pseudomonadati</taxon>
        <taxon>Bacteroidota</taxon>
        <taxon>Sphingobacteriia</taxon>
        <taxon>Sphingobacteriales</taxon>
        <taxon>Sphingobacteriaceae</taxon>
        <taxon>Sphingobacterium</taxon>
    </lineage>
</organism>
<evidence type="ECO:0000256" key="1">
    <source>
        <dbReference type="SAM" id="Phobius"/>
    </source>
</evidence>
<dbReference type="InterPro" id="IPR048136">
    <property type="entry name" value="STM3941-like"/>
</dbReference>
<protein>
    <submittedName>
        <fullName evidence="2">Uncharacterized protein</fullName>
    </submittedName>
</protein>
<feature type="transmembrane region" description="Helical" evidence="1">
    <location>
        <begin position="24"/>
        <end position="43"/>
    </location>
</feature>
<dbReference type="Proteomes" id="UP000236731">
    <property type="component" value="Unassembled WGS sequence"/>
</dbReference>